<proteinExistence type="predicted"/>
<evidence type="ECO:0000313" key="3">
    <source>
        <dbReference type="EMBL" id="MDR7133430.1"/>
    </source>
</evidence>
<reference evidence="3 4" key="1">
    <citation type="submission" date="2023-07" db="EMBL/GenBank/DDBJ databases">
        <title>Sorghum-associated microbial communities from plants grown in Nebraska, USA.</title>
        <authorList>
            <person name="Schachtman D."/>
        </authorList>
    </citation>
    <scope>NUCLEOTIDE SEQUENCE [LARGE SCALE GENOMIC DNA]</scope>
    <source>
        <strain evidence="3 4">BE198</strain>
    </source>
</reference>
<name>A0ABU1W786_9GAMM</name>
<keyword evidence="2" id="KW-1133">Transmembrane helix</keyword>
<evidence type="ECO:0000313" key="4">
    <source>
        <dbReference type="Proteomes" id="UP001251524"/>
    </source>
</evidence>
<protein>
    <recommendedName>
        <fullName evidence="5">DUF4175 domain-containing protein</fullName>
    </recommendedName>
</protein>
<feature type="compositionally biased region" description="Basic and acidic residues" evidence="1">
    <location>
        <begin position="702"/>
        <end position="724"/>
    </location>
</feature>
<feature type="transmembrane region" description="Helical" evidence="2">
    <location>
        <begin position="129"/>
        <end position="149"/>
    </location>
</feature>
<keyword evidence="2" id="KW-0472">Membrane</keyword>
<comment type="caution">
    <text evidence="3">The sequence shown here is derived from an EMBL/GenBank/DDBJ whole genome shotgun (WGS) entry which is preliminary data.</text>
</comment>
<sequence>MKATAILGQALRSARLRRGLDAALLCLPWLAIALALTWRLAGAGATLALFVLGGAAIMAFCLHRARRIDSRWLVRELDAQRADMEDSADLLFAPAARMTALERLQLARLQQRIESSKTVDLRPCWSGRAIAGGVGVAALAIVAIALWPARQPVTLENALANIGVAVAAPTHTRVVQQQLRIEPPGYTRLPAREDATLDAKAPHGTRLQWALRFAPQPGAAELVFHDGRRVALVRDGDDWRASDVLTRSALYRIALRDAPPLQPAPGSLHRLDAIADRAPQLRVLEPDRSLSLMTQGQRNWGLAFEASDDYGVAANARLRITLAQGSGENITFREQFMTLRGTGPATLRRYAQRLDLGALGLAAGDDLIVQLSVDDNRVPAPQNARSASLILRWPSDLGTETTGLDGMVKKVLPAYFRSQRQIIIDAEALLKQQRKLAAESYLERSDGIGVDQRILRLRYGQFLGEEAEGEPKPPPTSDAHDEPKDDATTAEPAAKDGHDHAQEAAPAFGQESAVLEEYGHTHDHAEAATLLDPETRTTLKAALDQMWQSELNLRQGHPERALPYAYRALKFIKQVQQATRIYLARVGPELPPIDESRRLGGDRTGLARRDDALAAATAAEPTLAGLWSALDDVPSSSRSEAPAIDFAELERWLRANQARLADPLAFVAAIEALRADPACVSCRRDLRALLWPLLPRPAATVPRRDDGGDAGRRYLDALRQEEAR</sequence>
<dbReference type="EMBL" id="JAVDVY010000001">
    <property type="protein sequence ID" value="MDR7133430.1"/>
    <property type="molecule type" value="Genomic_DNA"/>
</dbReference>
<gene>
    <name evidence="3" type="ORF">J2X06_000614</name>
</gene>
<feature type="compositionally biased region" description="Basic and acidic residues" evidence="1">
    <location>
        <begin position="478"/>
        <end position="502"/>
    </location>
</feature>
<dbReference type="Proteomes" id="UP001251524">
    <property type="component" value="Unassembled WGS sequence"/>
</dbReference>
<accession>A0ABU1W786</accession>
<keyword evidence="2" id="KW-0812">Transmembrane</keyword>
<keyword evidence="4" id="KW-1185">Reference proteome</keyword>
<evidence type="ECO:0008006" key="5">
    <source>
        <dbReference type="Google" id="ProtNLM"/>
    </source>
</evidence>
<feature type="region of interest" description="Disordered" evidence="1">
    <location>
        <begin position="700"/>
        <end position="724"/>
    </location>
</feature>
<evidence type="ECO:0000256" key="2">
    <source>
        <dbReference type="SAM" id="Phobius"/>
    </source>
</evidence>
<evidence type="ECO:0000256" key="1">
    <source>
        <dbReference type="SAM" id="MobiDB-lite"/>
    </source>
</evidence>
<feature type="region of interest" description="Disordered" evidence="1">
    <location>
        <begin position="465"/>
        <end position="502"/>
    </location>
</feature>
<dbReference type="RefSeq" id="WP_310058132.1">
    <property type="nucleotide sequence ID" value="NZ_JAVDVY010000001.1"/>
</dbReference>
<feature type="transmembrane region" description="Helical" evidence="2">
    <location>
        <begin position="20"/>
        <end position="38"/>
    </location>
</feature>
<feature type="transmembrane region" description="Helical" evidence="2">
    <location>
        <begin position="44"/>
        <end position="62"/>
    </location>
</feature>
<organism evidence="3 4">
    <name type="scientific">Lysobacter niastensis</name>
    <dbReference type="NCBI Taxonomy" id="380629"/>
    <lineage>
        <taxon>Bacteria</taxon>
        <taxon>Pseudomonadati</taxon>
        <taxon>Pseudomonadota</taxon>
        <taxon>Gammaproteobacteria</taxon>
        <taxon>Lysobacterales</taxon>
        <taxon>Lysobacteraceae</taxon>
        <taxon>Lysobacter</taxon>
    </lineage>
</organism>